<evidence type="ECO:0000259" key="4">
    <source>
        <dbReference type="PROSITE" id="PS50089"/>
    </source>
</evidence>
<comment type="caution">
    <text evidence="5">The sequence shown here is derived from an EMBL/GenBank/DDBJ whole genome shotgun (WGS) entry which is preliminary data.</text>
</comment>
<dbReference type="AlphaFoldDB" id="A0A3M6VVJ7"/>
<dbReference type="GO" id="GO:0090734">
    <property type="term" value="C:site of DNA damage"/>
    <property type="evidence" value="ECO:0007669"/>
    <property type="project" value="TreeGrafter"/>
</dbReference>
<organism evidence="5 6">
    <name type="scientific">Peronospora effusa</name>
    <dbReference type="NCBI Taxonomy" id="542832"/>
    <lineage>
        <taxon>Eukaryota</taxon>
        <taxon>Sar</taxon>
        <taxon>Stramenopiles</taxon>
        <taxon>Oomycota</taxon>
        <taxon>Peronosporomycetes</taxon>
        <taxon>Peronosporales</taxon>
        <taxon>Peronosporaceae</taxon>
        <taxon>Peronospora</taxon>
    </lineage>
</organism>
<evidence type="ECO:0000313" key="5">
    <source>
        <dbReference type="EMBL" id="RMX70331.1"/>
    </source>
</evidence>
<dbReference type="SMART" id="SM00184">
    <property type="entry name" value="RING"/>
    <property type="match status" value="1"/>
</dbReference>
<proteinExistence type="predicted"/>
<feature type="compositionally biased region" description="Polar residues" evidence="3">
    <location>
        <begin position="428"/>
        <end position="446"/>
    </location>
</feature>
<dbReference type="PANTHER" id="PTHR46569:SF1">
    <property type="entry name" value="E3 UBIQUITIN-PROTEIN LIGASE RFWD3-RELATED"/>
    <property type="match status" value="1"/>
</dbReference>
<keyword evidence="1" id="KW-0479">Metal-binding</keyword>
<dbReference type="PROSITE" id="PS50089">
    <property type="entry name" value="ZF_RING_2"/>
    <property type="match status" value="1"/>
</dbReference>
<keyword evidence="1" id="KW-0862">Zinc</keyword>
<dbReference type="InterPro" id="IPR013083">
    <property type="entry name" value="Znf_RING/FYVE/PHD"/>
</dbReference>
<keyword evidence="6" id="KW-1185">Reference proteome</keyword>
<evidence type="ECO:0000256" key="3">
    <source>
        <dbReference type="SAM" id="MobiDB-lite"/>
    </source>
</evidence>
<feature type="region of interest" description="Disordered" evidence="3">
    <location>
        <begin position="428"/>
        <end position="451"/>
    </location>
</feature>
<dbReference type="InterPro" id="IPR001841">
    <property type="entry name" value="Znf_RING"/>
</dbReference>
<reference evidence="5 6" key="1">
    <citation type="submission" date="2018-06" db="EMBL/GenBank/DDBJ databases">
        <title>Comparative genomics of downy mildews reveals potential adaptations to biotrophy.</title>
        <authorList>
            <person name="Fletcher K."/>
            <person name="Klosterman S.J."/>
            <person name="Derevnina L."/>
            <person name="Martin F."/>
            <person name="Koike S."/>
            <person name="Reyes Chin-Wo S."/>
            <person name="Mou B."/>
            <person name="Michelmore R."/>
        </authorList>
    </citation>
    <scope>NUCLEOTIDE SEQUENCE [LARGE SCALE GENOMIC DNA]</scope>
    <source>
        <strain evidence="5 6">R14</strain>
    </source>
</reference>
<feature type="domain" description="RING-type" evidence="4">
    <location>
        <begin position="36"/>
        <end position="75"/>
    </location>
</feature>
<keyword evidence="1" id="KW-0863">Zinc-finger</keyword>
<dbReference type="GO" id="GO:0005634">
    <property type="term" value="C:nucleus"/>
    <property type="evidence" value="ECO:0007669"/>
    <property type="project" value="TreeGrafter"/>
</dbReference>
<dbReference type="EMBL" id="QLLG01000003">
    <property type="protein sequence ID" value="RMX70331.1"/>
    <property type="molecule type" value="Genomic_DNA"/>
</dbReference>
<dbReference type="InterPro" id="IPR052639">
    <property type="entry name" value="TRAIP_ubiq-protein_ligase"/>
</dbReference>
<gene>
    <name evidence="5" type="ORF">DD238_000021</name>
</gene>
<dbReference type="Pfam" id="PF13923">
    <property type="entry name" value="zf-C3HC4_2"/>
    <property type="match status" value="1"/>
</dbReference>
<dbReference type="GO" id="GO:0061630">
    <property type="term" value="F:ubiquitin protein ligase activity"/>
    <property type="evidence" value="ECO:0007669"/>
    <property type="project" value="TreeGrafter"/>
</dbReference>
<keyword evidence="2" id="KW-0175">Coiled coil</keyword>
<dbReference type="Proteomes" id="UP000282087">
    <property type="component" value="Unassembled WGS sequence"/>
</dbReference>
<dbReference type="GO" id="GO:0031297">
    <property type="term" value="P:replication fork processing"/>
    <property type="evidence" value="ECO:0007669"/>
    <property type="project" value="TreeGrafter"/>
</dbReference>
<dbReference type="VEuPathDB" id="FungiDB:DD237_000612"/>
<dbReference type="GO" id="GO:0008270">
    <property type="term" value="F:zinc ion binding"/>
    <property type="evidence" value="ECO:0007669"/>
    <property type="project" value="UniProtKB-KW"/>
</dbReference>
<dbReference type="Gene3D" id="3.30.40.10">
    <property type="entry name" value="Zinc/RING finger domain, C3HC4 (zinc finger)"/>
    <property type="match status" value="1"/>
</dbReference>
<dbReference type="GO" id="GO:0016567">
    <property type="term" value="P:protein ubiquitination"/>
    <property type="evidence" value="ECO:0007669"/>
    <property type="project" value="TreeGrafter"/>
</dbReference>
<dbReference type="PANTHER" id="PTHR46569">
    <property type="entry name" value="E3 UBIQUITIN-PROTEIN LIGASE TRAIP"/>
    <property type="match status" value="1"/>
</dbReference>
<accession>A0A3M6VVJ7</accession>
<evidence type="ECO:0000313" key="6">
    <source>
        <dbReference type="Proteomes" id="UP000282087"/>
    </source>
</evidence>
<dbReference type="SUPFAM" id="SSF57850">
    <property type="entry name" value="RING/U-box"/>
    <property type="match status" value="1"/>
</dbReference>
<sequence>MNPLKRNPIISIQYGTGLFQSENVARKSCMASNQECHICLEELRRDLVASPCGHVFHHVCILQALQVKSQCPICRRRTDDADLVTLYFDVPSVNEASNGSETQDLPPLQASGEINSLSSRVNMLMERIQWQNKQQERLVDELRRLRSQSEQLIMDKNTLAHRVGSLQATKTDLLNKIARYQIELTRQTEAARRVSVNQSIINYLETCDASAMEEEIQNPRELIMALKKACKFRHDQYQKVVKEKMRLKEMLNNSLTQTTQHQASGNARVFKTKVRTASTTSETKREYSTPTAFETGVQPQVMETKKRKIDSSSVTPNLMPFYEQQSNDASVGFTPRLDLAGFCSNAYSDVPIRPPSNPRQTFGRSSFSSNQYGAFGLMPSGQTPVQMTTSQATVCRRGYDETGKLTNFFLPKEDDLRSMPRKKTIPSMQNLLNSEPRNSGQQQRVTNNDRQEYALTNWLRNN</sequence>
<name>A0A3M6VVJ7_9STRA</name>
<feature type="coiled-coil region" evidence="2">
    <location>
        <begin position="125"/>
        <end position="155"/>
    </location>
</feature>
<evidence type="ECO:0000256" key="2">
    <source>
        <dbReference type="SAM" id="Coils"/>
    </source>
</evidence>
<protein>
    <recommendedName>
        <fullName evidence="4">RING-type domain-containing protein</fullName>
    </recommendedName>
</protein>
<evidence type="ECO:0000256" key="1">
    <source>
        <dbReference type="PROSITE-ProRule" id="PRU00175"/>
    </source>
</evidence>